<evidence type="ECO:0000313" key="2">
    <source>
        <dbReference type="EMBL" id="KAJ7745596.1"/>
    </source>
</evidence>
<name>A0AAD7IKZ8_9AGAR</name>
<proteinExistence type="predicted"/>
<accession>A0AAD7IKZ8</accession>
<evidence type="ECO:0000256" key="1">
    <source>
        <dbReference type="SAM" id="MobiDB-lite"/>
    </source>
</evidence>
<evidence type="ECO:0000313" key="3">
    <source>
        <dbReference type="Proteomes" id="UP001215280"/>
    </source>
</evidence>
<comment type="caution">
    <text evidence="2">The sequence shown here is derived from an EMBL/GenBank/DDBJ whole genome shotgun (WGS) entry which is preliminary data.</text>
</comment>
<dbReference type="AlphaFoldDB" id="A0AAD7IKZ8"/>
<protein>
    <submittedName>
        <fullName evidence="2">Uncharacterized protein</fullName>
    </submittedName>
</protein>
<reference evidence="2" key="1">
    <citation type="submission" date="2023-03" db="EMBL/GenBank/DDBJ databases">
        <title>Massive genome expansion in bonnet fungi (Mycena s.s.) driven by repeated elements and novel gene families across ecological guilds.</title>
        <authorList>
            <consortium name="Lawrence Berkeley National Laboratory"/>
            <person name="Harder C.B."/>
            <person name="Miyauchi S."/>
            <person name="Viragh M."/>
            <person name="Kuo A."/>
            <person name="Thoen E."/>
            <person name="Andreopoulos B."/>
            <person name="Lu D."/>
            <person name="Skrede I."/>
            <person name="Drula E."/>
            <person name="Henrissat B."/>
            <person name="Morin E."/>
            <person name="Kohler A."/>
            <person name="Barry K."/>
            <person name="LaButti K."/>
            <person name="Morin E."/>
            <person name="Salamov A."/>
            <person name="Lipzen A."/>
            <person name="Mereny Z."/>
            <person name="Hegedus B."/>
            <person name="Baldrian P."/>
            <person name="Stursova M."/>
            <person name="Weitz H."/>
            <person name="Taylor A."/>
            <person name="Grigoriev I.V."/>
            <person name="Nagy L.G."/>
            <person name="Martin F."/>
            <person name="Kauserud H."/>
        </authorList>
    </citation>
    <scope>NUCLEOTIDE SEQUENCE</scope>
    <source>
        <strain evidence="2">CBHHK188m</strain>
    </source>
</reference>
<feature type="region of interest" description="Disordered" evidence="1">
    <location>
        <begin position="71"/>
        <end position="91"/>
    </location>
</feature>
<keyword evidence="3" id="KW-1185">Reference proteome</keyword>
<dbReference type="Proteomes" id="UP001215280">
    <property type="component" value="Unassembled WGS sequence"/>
</dbReference>
<dbReference type="EMBL" id="JARJLG010000102">
    <property type="protein sequence ID" value="KAJ7745596.1"/>
    <property type="molecule type" value="Genomic_DNA"/>
</dbReference>
<gene>
    <name evidence="2" type="ORF">DFH07DRAFT_776711</name>
</gene>
<organism evidence="2 3">
    <name type="scientific">Mycena maculata</name>
    <dbReference type="NCBI Taxonomy" id="230809"/>
    <lineage>
        <taxon>Eukaryota</taxon>
        <taxon>Fungi</taxon>
        <taxon>Dikarya</taxon>
        <taxon>Basidiomycota</taxon>
        <taxon>Agaricomycotina</taxon>
        <taxon>Agaricomycetes</taxon>
        <taxon>Agaricomycetidae</taxon>
        <taxon>Agaricales</taxon>
        <taxon>Marasmiineae</taxon>
        <taxon>Mycenaceae</taxon>
        <taxon>Mycena</taxon>
    </lineage>
</organism>
<sequence>MPRLTPQVVWVLGKSHSCSRGEQATRRTCVTLASWIVIAGRARLAAEEPERFDRDIRIWYFSGRRQTILTERAPLTKSEGDSRPAGGIDRVGRKAGGIPAHVYDENAVTLGKWSMEVVGATGDLHSSCIKNAKPAE</sequence>